<gene>
    <name evidence="21 22 23" type="primary">LOC111136221</name>
</gene>
<dbReference type="InterPro" id="IPR001057">
    <property type="entry name" value="Glu/AcGlu_kinase"/>
</dbReference>
<dbReference type="InterPro" id="IPR001048">
    <property type="entry name" value="Asp/Glu/Uridylate_kinase"/>
</dbReference>
<evidence type="ECO:0000313" key="23">
    <source>
        <dbReference type="RefSeq" id="XP_022342631.1"/>
    </source>
</evidence>
<dbReference type="GO" id="GO:0005524">
    <property type="term" value="F:ATP binding"/>
    <property type="evidence" value="ECO:0007669"/>
    <property type="project" value="UniProtKB-UniRule"/>
</dbReference>
<evidence type="ECO:0000256" key="9">
    <source>
        <dbReference type="ARBA" id="ARBA00022777"/>
    </source>
</evidence>
<keyword evidence="5 16" id="KW-0028">Amino-acid biosynthesis</keyword>
<comment type="pathway">
    <text evidence="1 16">Amino-acid biosynthesis; L-proline biosynthesis; L-glutamate 5-semialdehyde from L-glutamate: step 2/2.</text>
</comment>
<evidence type="ECO:0000259" key="19">
    <source>
        <dbReference type="Pfam" id="PF00696"/>
    </source>
</evidence>
<dbReference type="HAMAP" id="MF_00412">
    <property type="entry name" value="ProA"/>
    <property type="match status" value="1"/>
</dbReference>
<dbReference type="GO" id="GO:0004350">
    <property type="term" value="F:glutamate-5-semialdehyde dehydrogenase activity"/>
    <property type="evidence" value="ECO:0007669"/>
    <property type="project" value="UniProtKB-UniRule"/>
</dbReference>
<reference evidence="21 22" key="1">
    <citation type="submission" date="2025-04" db="UniProtKB">
        <authorList>
            <consortium name="RefSeq"/>
        </authorList>
    </citation>
    <scope>IDENTIFICATION</scope>
    <source>
        <tissue evidence="21 22">Whole sample</tissue>
    </source>
</reference>
<dbReference type="Gene3D" id="3.40.1160.10">
    <property type="entry name" value="Acetylglutamate kinase-like"/>
    <property type="match status" value="1"/>
</dbReference>
<feature type="domain" description="Aspartate/glutamate/uridylate kinase" evidence="19">
    <location>
        <begin position="85"/>
        <end position="339"/>
    </location>
</feature>
<dbReference type="NCBIfam" id="TIGR01092">
    <property type="entry name" value="P5CS"/>
    <property type="match status" value="1"/>
</dbReference>
<feature type="region of interest" description="Disordered" evidence="17">
    <location>
        <begin position="36"/>
        <end position="61"/>
    </location>
</feature>
<dbReference type="InterPro" id="IPR019797">
    <property type="entry name" value="Glutamate_5-kinase_CS"/>
</dbReference>
<dbReference type="OrthoDB" id="1934954at2759"/>
<evidence type="ECO:0000256" key="7">
    <source>
        <dbReference type="ARBA" id="ARBA00022679"/>
    </source>
</evidence>
<dbReference type="InterPro" id="IPR005715">
    <property type="entry name" value="Glu_5kinase/COase_Synthase"/>
</dbReference>
<organism evidence="20 22">
    <name type="scientific">Crassostrea virginica</name>
    <name type="common">Eastern oyster</name>
    <dbReference type="NCBI Taxonomy" id="6565"/>
    <lineage>
        <taxon>Eukaryota</taxon>
        <taxon>Metazoa</taxon>
        <taxon>Spiralia</taxon>
        <taxon>Lophotrochozoa</taxon>
        <taxon>Mollusca</taxon>
        <taxon>Bivalvia</taxon>
        <taxon>Autobranchia</taxon>
        <taxon>Pteriomorphia</taxon>
        <taxon>Ostreida</taxon>
        <taxon>Ostreoidea</taxon>
        <taxon>Ostreidae</taxon>
        <taxon>Crassostrea</taxon>
    </lineage>
</organism>
<keyword evidence="11 16" id="KW-0521">NADP</keyword>
<dbReference type="GO" id="GO:0005739">
    <property type="term" value="C:mitochondrion"/>
    <property type="evidence" value="ECO:0007669"/>
    <property type="project" value="UniProtKB-UniRule"/>
</dbReference>
<dbReference type="EC" id="1.2.1.41" evidence="16"/>
<evidence type="ECO:0000256" key="1">
    <source>
        <dbReference type="ARBA" id="ARBA00004985"/>
    </source>
</evidence>
<dbReference type="EC" id="2.7.2.11" evidence="16"/>
<evidence type="ECO:0000256" key="13">
    <source>
        <dbReference type="ARBA" id="ARBA00023268"/>
    </source>
</evidence>
<name>A0A8B8ERQ0_CRAVI</name>
<evidence type="ECO:0000256" key="5">
    <source>
        <dbReference type="ARBA" id="ARBA00022605"/>
    </source>
</evidence>
<evidence type="ECO:0000256" key="8">
    <source>
        <dbReference type="ARBA" id="ARBA00022741"/>
    </source>
</evidence>
<dbReference type="InterPro" id="IPR041744">
    <property type="entry name" value="G5K_ProBA"/>
</dbReference>
<evidence type="ECO:0000256" key="16">
    <source>
        <dbReference type="PIRNR" id="PIRNR036429"/>
    </source>
</evidence>
<dbReference type="InterPro" id="IPR020593">
    <property type="entry name" value="G-glutamylP_reductase_CS"/>
</dbReference>
<keyword evidence="12 16" id="KW-0560">Oxidoreductase</keyword>
<dbReference type="InterPro" id="IPR000965">
    <property type="entry name" value="GPR_dom"/>
</dbReference>
<dbReference type="PANTHER" id="PTHR11063:SF8">
    <property type="entry name" value="DELTA-1-PYRROLINE-5-CARBOXYLATE SYNTHASE"/>
    <property type="match status" value="1"/>
</dbReference>
<dbReference type="Gene3D" id="3.40.605.10">
    <property type="entry name" value="Aldehyde Dehydrogenase, Chain A, domain 1"/>
    <property type="match status" value="1"/>
</dbReference>
<dbReference type="GO" id="GO:0055129">
    <property type="term" value="P:L-proline biosynthetic process"/>
    <property type="evidence" value="ECO:0007669"/>
    <property type="project" value="UniProtKB-UniRule"/>
</dbReference>
<feature type="domain" description="Aldehyde dehydrogenase" evidence="18">
    <location>
        <begin position="361"/>
        <end position="645"/>
    </location>
</feature>
<dbReference type="FunFam" id="3.40.1160.10:FF:000032">
    <property type="entry name" value="Delta-1-pyrroline-5-carboxylate synthase"/>
    <property type="match status" value="1"/>
</dbReference>
<evidence type="ECO:0000256" key="15">
    <source>
        <dbReference type="ARBA" id="ARBA00049141"/>
    </source>
</evidence>
<evidence type="ECO:0000256" key="6">
    <source>
        <dbReference type="ARBA" id="ARBA00022650"/>
    </source>
</evidence>
<comment type="catalytic activity">
    <reaction evidence="14 16">
        <text>L-glutamate 5-semialdehyde + phosphate + NADP(+) = L-glutamyl 5-phosphate + NADPH + H(+)</text>
        <dbReference type="Rhea" id="RHEA:19541"/>
        <dbReference type="ChEBI" id="CHEBI:15378"/>
        <dbReference type="ChEBI" id="CHEBI:43474"/>
        <dbReference type="ChEBI" id="CHEBI:57783"/>
        <dbReference type="ChEBI" id="CHEBI:58066"/>
        <dbReference type="ChEBI" id="CHEBI:58274"/>
        <dbReference type="ChEBI" id="CHEBI:58349"/>
        <dbReference type="EC" id="1.2.1.41"/>
    </reaction>
</comment>
<dbReference type="PANTHER" id="PTHR11063">
    <property type="entry name" value="GLUTAMATE SEMIALDEHYDE DEHYDROGENASE"/>
    <property type="match status" value="1"/>
</dbReference>
<evidence type="ECO:0000256" key="2">
    <source>
        <dbReference type="ARBA" id="ARBA00005185"/>
    </source>
</evidence>
<dbReference type="SUPFAM" id="SSF53720">
    <property type="entry name" value="ALDH-like"/>
    <property type="match status" value="1"/>
</dbReference>
<dbReference type="HAMAP" id="MF_00456">
    <property type="entry name" value="ProB"/>
    <property type="match status" value="1"/>
</dbReference>
<dbReference type="KEGG" id="cvn:111136221"/>
<evidence type="ECO:0000256" key="17">
    <source>
        <dbReference type="SAM" id="MobiDB-lite"/>
    </source>
</evidence>
<dbReference type="Pfam" id="PF00696">
    <property type="entry name" value="AA_kinase"/>
    <property type="match status" value="1"/>
</dbReference>
<evidence type="ECO:0000313" key="20">
    <source>
        <dbReference type="Proteomes" id="UP000694844"/>
    </source>
</evidence>
<keyword evidence="20" id="KW-1185">Reference proteome</keyword>
<dbReference type="GO" id="GO:0004349">
    <property type="term" value="F:glutamate 5-kinase activity"/>
    <property type="evidence" value="ECO:0007669"/>
    <property type="project" value="UniProtKB-UniRule"/>
</dbReference>
<dbReference type="PROSITE" id="PS01223">
    <property type="entry name" value="PROA"/>
    <property type="match status" value="1"/>
</dbReference>
<dbReference type="NCBIfam" id="TIGR01027">
    <property type="entry name" value="proB"/>
    <property type="match status" value="1"/>
</dbReference>
<evidence type="ECO:0000256" key="12">
    <source>
        <dbReference type="ARBA" id="ARBA00023002"/>
    </source>
</evidence>
<dbReference type="RefSeq" id="XP_022342631.1">
    <property type="nucleotide sequence ID" value="XM_022486923.1"/>
</dbReference>
<comment type="similarity">
    <text evidence="4 16">In the N-terminal section; belongs to the glutamate 5-kinase family.</text>
</comment>
<evidence type="ECO:0000313" key="22">
    <source>
        <dbReference type="RefSeq" id="XP_022342630.1"/>
    </source>
</evidence>
<dbReference type="Pfam" id="PF00171">
    <property type="entry name" value="Aldedh"/>
    <property type="match status" value="1"/>
</dbReference>
<comment type="catalytic activity">
    <reaction evidence="15 16">
        <text>L-glutamate + ATP = L-glutamyl 5-phosphate + ADP</text>
        <dbReference type="Rhea" id="RHEA:14877"/>
        <dbReference type="ChEBI" id="CHEBI:29985"/>
        <dbReference type="ChEBI" id="CHEBI:30616"/>
        <dbReference type="ChEBI" id="CHEBI:58274"/>
        <dbReference type="ChEBI" id="CHEBI:456216"/>
        <dbReference type="EC" id="2.7.2.11"/>
    </reaction>
</comment>
<dbReference type="AlphaFoldDB" id="A0A8B8ERQ0"/>
<dbReference type="UniPathway" id="UPA00098">
    <property type="reaction ID" value="UER00359"/>
</dbReference>
<dbReference type="Gene3D" id="3.40.309.10">
    <property type="entry name" value="Aldehyde Dehydrogenase, Chain A, domain 2"/>
    <property type="match status" value="1"/>
</dbReference>
<evidence type="ECO:0000313" key="21">
    <source>
        <dbReference type="RefSeq" id="XP_022342629.1"/>
    </source>
</evidence>
<dbReference type="RefSeq" id="XP_022342630.1">
    <property type="nucleotide sequence ID" value="XM_022486922.1"/>
</dbReference>
<dbReference type="InterPro" id="IPR016163">
    <property type="entry name" value="Ald_DH_C"/>
</dbReference>
<evidence type="ECO:0000256" key="4">
    <source>
        <dbReference type="ARBA" id="ARBA00009302"/>
    </source>
</evidence>
<keyword evidence="6 16" id="KW-0641">Proline biosynthesis</keyword>
<accession>A0A8B8ERQ0</accession>
<feature type="compositionally biased region" description="Acidic residues" evidence="17">
    <location>
        <begin position="803"/>
        <end position="812"/>
    </location>
</feature>
<dbReference type="FunFam" id="3.40.309.10:FF:000015">
    <property type="entry name" value="Delta-1-pyrroline-5-carboxylate synthase"/>
    <property type="match status" value="1"/>
</dbReference>
<dbReference type="InterPro" id="IPR005766">
    <property type="entry name" value="P5_carboxy_syn"/>
</dbReference>
<dbReference type="InterPro" id="IPR015590">
    <property type="entry name" value="Aldehyde_DH_dom"/>
</dbReference>
<sequence length="812" mass="88677">MYYTTILSKSGRSLCHGWSTRSLIFATTSSPSNQSSAFSSLSRAGPLPPSASPTGRRGQEPRAYISTSHSLAAQALFRSDLINCKRVVIKLGSAVITREDECGLALGRLASIVEQACELHSMNKQVIMVTSGAIAFGKQKLHHEMLMSMSMRQTLHTSKTYRQGSLIEPRACAAVGQSGLMSLYEAMFNQYGVKTAQVLITKPDFFHEESRKNLIGTLKELLQLSIVPILNTNDAVAPPPQIDKDLQGVISLKDNDSLAARLAVEVDADLMILMSDVDGLYTGPPGHEGSRLLHSYCPEVDETSVIFGEKSRVGLGGMESKVRAASWALDNGTSVVICNGHEDRAIHNIVSGKNVGTFFTKSKVQSAPVELMAMQAREGGRVLQTTTAKQKHLIITKLANLLLERQRDILDANSRDIEAANKSGLEPTLVSRLVLSERKLHTLHEGLKQIANQSSDIVGRVVRRTLLADGLELKQVTTPIGVLLVIFESRPDCLPQVAALSIASGNALLLKGGKEAYHSNQILHSLVQEALEPFVPKETICLVSTREEIESLLELNEYIDLIIPRGSNELVSMIQKQSQGIPVLGHSEGVCHVYIDQSVDEDMALKIVRDSKTDYPAACNAVETILVNKNHLRTPFFEDLFDMLKSEGVKIYSGPRLASALKFGPPPAPSLHTEYGDLSVTVELVDDVRDAIRHINKYSSSHTDSIVTKDDNVAEVFLKGVDSACVFHNTSTRFADGYRFGLGAEVGISTCRIHARGPVGVEGLLTTKWILNGEGHIVEDFSKGKKEYVHRPLPLPQGAAEREEVEDVELKD</sequence>
<proteinExistence type="inferred from homology"/>
<evidence type="ECO:0000256" key="11">
    <source>
        <dbReference type="ARBA" id="ARBA00022857"/>
    </source>
</evidence>
<dbReference type="SUPFAM" id="SSF53633">
    <property type="entry name" value="Carbamate kinase-like"/>
    <property type="match status" value="1"/>
</dbReference>
<evidence type="ECO:0000256" key="14">
    <source>
        <dbReference type="ARBA" id="ARBA00049024"/>
    </source>
</evidence>
<comment type="pathway">
    <text evidence="2 16">Amino-acid biosynthesis; L-proline biosynthesis; L-glutamate 5-semialdehyde from L-glutamate: step 1/2.</text>
</comment>
<dbReference type="InterPro" id="IPR016162">
    <property type="entry name" value="Ald_DH_N"/>
</dbReference>
<dbReference type="CDD" id="cd04256">
    <property type="entry name" value="AAK_P5CS_ProBA"/>
    <property type="match status" value="1"/>
</dbReference>
<dbReference type="GeneID" id="111136221"/>
<dbReference type="PRINTS" id="PR00474">
    <property type="entry name" value="GLU5KINASE"/>
</dbReference>
<dbReference type="RefSeq" id="XP_022342629.1">
    <property type="nucleotide sequence ID" value="XM_022486921.1"/>
</dbReference>
<dbReference type="NCBIfam" id="TIGR00407">
    <property type="entry name" value="proA"/>
    <property type="match status" value="1"/>
</dbReference>
<keyword evidence="13" id="KW-0511">Multifunctional enzyme</keyword>
<keyword evidence="10 16" id="KW-0067">ATP-binding</keyword>
<dbReference type="InterPro" id="IPR016161">
    <property type="entry name" value="Ald_DH/histidinol_DH"/>
</dbReference>
<dbReference type="Proteomes" id="UP000694844">
    <property type="component" value="Chromosome 5"/>
</dbReference>
<evidence type="ECO:0000256" key="10">
    <source>
        <dbReference type="ARBA" id="ARBA00022840"/>
    </source>
</evidence>
<keyword evidence="9 16" id="KW-0418">Kinase</keyword>
<dbReference type="NCBIfam" id="NF001221">
    <property type="entry name" value="PRK00197.1"/>
    <property type="match status" value="1"/>
</dbReference>
<dbReference type="CDD" id="cd07079">
    <property type="entry name" value="ALDH_F18-19_ProA-GPR"/>
    <property type="match status" value="1"/>
</dbReference>
<dbReference type="PROSITE" id="PS00902">
    <property type="entry name" value="GLUTAMATE_5_KINASE"/>
    <property type="match status" value="1"/>
</dbReference>
<dbReference type="PIRSF" id="PIRSF036429">
    <property type="entry name" value="P5C_syn"/>
    <property type="match status" value="1"/>
</dbReference>
<evidence type="ECO:0000256" key="3">
    <source>
        <dbReference type="ARBA" id="ARBA00006300"/>
    </source>
</evidence>
<evidence type="ECO:0000259" key="18">
    <source>
        <dbReference type="Pfam" id="PF00171"/>
    </source>
</evidence>
<dbReference type="InterPro" id="IPR036393">
    <property type="entry name" value="AceGlu_kinase-like_sf"/>
</dbReference>
<feature type="region of interest" description="Disordered" evidence="17">
    <location>
        <begin position="792"/>
        <end position="812"/>
    </location>
</feature>
<protein>
    <recommendedName>
        <fullName evidence="16">Delta-1-pyrroline-5-carboxylate synthase</fullName>
    </recommendedName>
    <domain>
        <recommendedName>
            <fullName evidence="16">Glutamate 5-kinase</fullName>
            <shortName evidence="16">GK</shortName>
            <ecNumber evidence="16">2.7.2.11</ecNumber>
        </recommendedName>
        <alternativeName>
            <fullName evidence="16">Gamma-glutamyl kinase</fullName>
        </alternativeName>
    </domain>
    <domain>
        <recommendedName>
            <fullName evidence="16">Gamma-glutamyl phosphate reductase</fullName>
            <shortName evidence="16">GPR</shortName>
            <ecNumber evidence="16">1.2.1.41</ecNumber>
        </recommendedName>
        <alternativeName>
            <fullName evidence="16">Glutamate-5-semialdehyde dehydrogenase</fullName>
        </alternativeName>
        <alternativeName>
            <fullName evidence="16">Glutamyl-gamma-semialdehyde dehydrogenase</fullName>
        </alternativeName>
    </domain>
</protein>
<keyword evidence="7 16" id="KW-0808">Transferase</keyword>
<keyword evidence="8 16" id="KW-0547">Nucleotide-binding</keyword>
<comment type="similarity">
    <text evidence="3 16">In the C-terminal section; belongs to the gamma-glutamyl phosphate reductase family.</text>
</comment>